<gene>
    <name evidence="1" type="ORF">EG244_18995</name>
</gene>
<accession>A0A3P3D3L9</accession>
<dbReference type="AlphaFoldDB" id="A0A3P3D3L9"/>
<reference evidence="1 2" key="1">
    <citation type="submission" date="2018-11" db="EMBL/GenBank/DDBJ databases">
        <title>Gemmobacter sp. nov., YIM 102744-1 draft genome.</title>
        <authorList>
            <person name="Li G."/>
            <person name="Jiang Y."/>
        </authorList>
    </citation>
    <scope>NUCLEOTIDE SEQUENCE [LARGE SCALE GENOMIC DNA]</scope>
    <source>
        <strain evidence="1 2">YIM 102744-1</strain>
    </source>
</reference>
<evidence type="ECO:0000313" key="2">
    <source>
        <dbReference type="Proteomes" id="UP000282125"/>
    </source>
</evidence>
<organism evidence="1 2">
    <name type="scientific">Falsigemmobacter faecalis</name>
    <dbReference type="NCBI Taxonomy" id="2488730"/>
    <lineage>
        <taxon>Bacteria</taxon>
        <taxon>Pseudomonadati</taxon>
        <taxon>Pseudomonadota</taxon>
        <taxon>Alphaproteobacteria</taxon>
        <taxon>Rhodobacterales</taxon>
        <taxon>Paracoccaceae</taxon>
        <taxon>Falsigemmobacter</taxon>
    </lineage>
</organism>
<name>A0A3P3D3L9_9RHOB</name>
<keyword evidence="2" id="KW-1185">Reference proteome</keyword>
<comment type="caution">
    <text evidence="1">The sequence shown here is derived from an EMBL/GenBank/DDBJ whole genome shotgun (WGS) entry which is preliminary data.</text>
</comment>
<protein>
    <recommendedName>
        <fullName evidence="3">DUF4286 family protein</fullName>
    </recommendedName>
</protein>
<dbReference type="SUPFAM" id="SSF54909">
    <property type="entry name" value="Dimeric alpha+beta barrel"/>
    <property type="match status" value="1"/>
</dbReference>
<dbReference type="OrthoDB" id="3034735at2"/>
<proteinExistence type="predicted"/>
<dbReference type="InterPro" id="IPR011008">
    <property type="entry name" value="Dimeric_a/b-barrel"/>
</dbReference>
<evidence type="ECO:0008006" key="3">
    <source>
        <dbReference type="Google" id="ProtNLM"/>
    </source>
</evidence>
<evidence type="ECO:0000313" key="1">
    <source>
        <dbReference type="EMBL" id="RRH69010.1"/>
    </source>
</evidence>
<sequence>MVFVDIDPQYDAAFDDWYWNTHIPDILQCPGWLAARRGRCIEGGPRHVAIYVITGDDAYETPEFHAIKGFGPFADKVRNFTRIRIEARDQQG</sequence>
<dbReference type="EMBL" id="RRAZ01000051">
    <property type="protein sequence ID" value="RRH69010.1"/>
    <property type="molecule type" value="Genomic_DNA"/>
</dbReference>
<dbReference type="Proteomes" id="UP000282125">
    <property type="component" value="Unassembled WGS sequence"/>
</dbReference>